<gene>
    <name evidence="3" type="ORF">GGR17_000856</name>
</gene>
<reference evidence="3" key="1">
    <citation type="submission" date="2020-08" db="EMBL/GenBank/DDBJ databases">
        <title>Genomic Encyclopedia of Type Strains, Phase IV (KMG-IV): sequencing the most valuable type-strain genomes for metagenomic binning, comparative biology and taxonomic classification.</title>
        <authorList>
            <person name="Goeker M."/>
        </authorList>
    </citation>
    <scope>NUCLEOTIDE SEQUENCE [LARGE SCALE GENOMIC DNA]</scope>
    <source>
        <strain evidence="3">DSM 105040</strain>
    </source>
</reference>
<sequence>MQTQTLGTSDLSVSQFGLGTMSLLTSNSEDEAIRLVHRALDAGITLIDTADIYNDGAVEEVLGKALKGRHEKVVLATKVGLPMQGDPTRSGGGRAWIIQAVEDSLRRLDIDSIDLYQLHRPDPETPLEETLQAIDDLRRTGKIRHAGTSVFPAEMLVRTQWVATQMSLPPPVAEQAPYSILARGIEGEVLPTCRRYGLGVLAWSPLNGGWLTGKYRRNEAAPKGSRAASGNPFIRADDAAKLGLVEQLRALAEAAGLSLMRMSLAWTQAHPDVTSTLIGPRTEAQLDALLGAEDVRLDETLLDAIDRVVAPGVNVDPRNAGWVPEGLAREKRRC</sequence>
<keyword evidence="1 3" id="KW-0560">Oxidoreductase</keyword>
<dbReference type="PANTHER" id="PTHR43364">
    <property type="entry name" value="NADH-SPECIFIC METHYLGLYOXAL REDUCTASE-RELATED"/>
    <property type="match status" value="1"/>
</dbReference>
<dbReference type="AlphaFoldDB" id="A0A840C6K4"/>
<dbReference type="Pfam" id="PF00248">
    <property type="entry name" value="Aldo_ket_red"/>
    <property type="match status" value="1"/>
</dbReference>
<keyword evidence="4" id="KW-1185">Reference proteome</keyword>
<dbReference type="SUPFAM" id="SSF51430">
    <property type="entry name" value="NAD(P)-linked oxidoreductase"/>
    <property type="match status" value="1"/>
</dbReference>
<evidence type="ECO:0000313" key="3">
    <source>
        <dbReference type="EMBL" id="MBB4021065.1"/>
    </source>
</evidence>
<dbReference type="EMBL" id="JACIEQ010000001">
    <property type="protein sequence ID" value="MBB4021065.1"/>
    <property type="molecule type" value="Genomic_DNA"/>
</dbReference>
<dbReference type="GO" id="GO:0005829">
    <property type="term" value="C:cytosol"/>
    <property type="evidence" value="ECO:0007669"/>
    <property type="project" value="TreeGrafter"/>
</dbReference>
<dbReference type="InterPro" id="IPR023210">
    <property type="entry name" value="NADP_OxRdtase_dom"/>
</dbReference>
<proteinExistence type="predicted"/>
<dbReference type="InterPro" id="IPR050523">
    <property type="entry name" value="AKR_Detox_Biosynth"/>
</dbReference>
<dbReference type="GO" id="GO:0047681">
    <property type="term" value="F:aryl-alcohol dehydrogenase (NADP+) activity"/>
    <property type="evidence" value="ECO:0007669"/>
    <property type="project" value="UniProtKB-EC"/>
</dbReference>
<dbReference type="PRINTS" id="PR00069">
    <property type="entry name" value="ALDKETRDTASE"/>
</dbReference>
<dbReference type="Gene3D" id="3.20.20.100">
    <property type="entry name" value="NADP-dependent oxidoreductase domain"/>
    <property type="match status" value="1"/>
</dbReference>
<evidence type="ECO:0000313" key="4">
    <source>
        <dbReference type="Proteomes" id="UP000585681"/>
    </source>
</evidence>
<organism evidence="3 4">
    <name type="scientific">Actibacterium naphthalenivorans</name>
    <dbReference type="NCBI Taxonomy" id="1614693"/>
    <lineage>
        <taxon>Bacteria</taxon>
        <taxon>Pseudomonadati</taxon>
        <taxon>Pseudomonadota</taxon>
        <taxon>Alphaproteobacteria</taxon>
        <taxon>Rhodobacterales</taxon>
        <taxon>Roseobacteraceae</taxon>
        <taxon>Actibacterium</taxon>
    </lineage>
</organism>
<dbReference type="InterPro" id="IPR020471">
    <property type="entry name" value="AKR"/>
</dbReference>
<comment type="caution">
    <text evidence="3">The sequence shown here is derived from an EMBL/GenBank/DDBJ whole genome shotgun (WGS) entry which is preliminary data.</text>
</comment>
<dbReference type="Proteomes" id="UP000585681">
    <property type="component" value="Unassembled WGS sequence"/>
</dbReference>
<accession>A0A840C6K4</accession>
<feature type="domain" description="NADP-dependent oxidoreductase" evidence="2">
    <location>
        <begin position="17"/>
        <end position="308"/>
    </location>
</feature>
<dbReference type="FunFam" id="3.20.20.100:FF:000004">
    <property type="entry name" value="Oxidoreductase, aldo/keto reductase"/>
    <property type="match status" value="1"/>
</dbReference>
<dbReference type="EC" id="1.1.1.91" evidence="3"/>
<protein>
    <submittedName>
        <fullName evidence="3">Aryl-alcohol dehydrogenase (NADP+)</fullName>
        <ecNumber evidence="3">1.1.1.91</ecNumber>
    </submittedName>
</protein>
<evidence type="ECO:0000256" key="1">
    <source>
        <dbReference type="ARBA" id="ARBA00023002"/>
    </source>
</evidence>
<dbReference type="RefSeq" id="WP_054537954.1">
    <property type="nucleotide sequence ID" value="NZ_JACIEQ010000001.1"/>
</dbReference>
<dbReference type="PANTHER" id="PTHR43364:SF4">
    <property type="entry name" value="NAD(P)-LINKED OXIDOREDUCTASE SUPERFAMILY PROTEIN"/>
    <property type="match status" value="1"/>
</dbReference>
<evidence type="ECO:0000259" key="2">
    <source>
        <dbReference type="Pfam" id="PF00248"/>
    </source>
</evidence>
<dbReference type="InterPro" id="IPR036812">
    <property type="entry name" value="NAD(P)_OxRdtase_dom_sf"/>
</dbReference>
<name>A0A840C6K4_9RHOB</name>